<dbReference type="AlphaFoldDB" id="A0A2V0QAL6"/>
<gene>
    <name evidence="1" type="ORF">KPSA1_03455</name>
</gene>
<name>A0A2V0QAL6_PSESF</name>
<evidence type="ECO:0000313" key="2">
    <source>
        <dbReference type="Proteomes" id="UP000247480"/>
    </source>
</evidence>
<dbReference type="Proteomes" id="UP000247480">
    <property type="component" value="Unassembled WGS sequence"/>
</dbReference>
<comment type="caution">
    <text evidence="1">The sequence shown here is derived from an EMBL/GenBank/DDBJ whole genome shotgun (WGS) entry which is preliminary data.</text>
</comment>
<dbReference type="EMBL" id="BGJZ01000146">
    <property type="protein sequence ID" value="GBH10046.1"/>
    <property type="molecule type" value="Genomic_DNA"/>
</dbReference>
<sequence length="61" mass="7111">MSTDSVYRIQPQIVPSVRSVNTQVINNQQTLNVRTYQARNGRLETPRMQRDQFAEMCHSCI</sequence>
<organism evidence="1 2">
    <name type="scientific">Pseudomonas syringae pv. actinidiae</name>
    <dbReference type="NCBI Taxonomy" id="103796"/>
    <lineage>
        <taxon>Bacteria</taxon>
        <taxon>Pseudomonadati</taxon>
        <taxon>Pseudomonadota</taxon>
        <taxon>Gammaproteobacteria</taxon>
        <taxon>Pseudomonadales</taxon>
        <taxon>Pseudomonadaceae</taxon>
        <taxon>Pseudomonas</taxon>
        <taxon>Pseudomonas syringae</taxon>
    </lineage>
</organism>
<accession>A0A2V0QAL6</accession>
<reference evidence="1 2" key="1">
    <citation type="submission" date="2018-04" db="EMBL/GenBank/DDBJ databases">
        <title>Draft genome sequence of Pseudomonas syringae pv. actinidiae biovar 1 strains isolated from kiwifruit in Kagawa prefecture.</title>
        <authorList>
            <person name="Tabuchi M."/>
            <person name="Saito M."/>
            <person name="Fujiwara S."/>
            <person name="Sasa N."/>
            <person name="Akimitsu K."/>
            <person name="Gomi K."/>
            <person name="Konishi-Sugita S."/>
            <person name="Hamano K."/>
            <person name="Kataoka I."/>
        </authorList>
    </citation>
    <scope>NUCLEOTIDE SEQUENCE [LARGE SCALE GENOMIC DNA]</scope>
    <source>
        <strain evidence="1 2">MAFF212206</strain>
    </source>
</reference>
<evidence type="ECO:0000313" key="1">
    <source>
        <dbReference type="EMBL" id="GBH10046.1"/>
    </source>
</evidence>
<protein>
    <submittedName>
        <fullName evidence="1">Large exoprotein involved in heme utilization or adhesion</fullName>
    </submittedName>
</protein>
<proteinExistence type="predicted"/>